<name>B1MAC4_METRJ</name>
<organism evidence="2 3">
    <name type="scientific">Methylobacterium radiotolerans (strain ATCC 27329 / DSM 1819 / JCM 2831 / NBRC 15690 / NCIMB 10815 / 0-1)</name>
    <dbReference type="NCBI Taxonomy" id="426355"/>
    <lineage>
        <taxon>Bacteria</taxon>
        <taxon>Pseudomonadati</taxon>
        <taxon>Pseudomonadota</taxon>
        <taxon>Alphaproteobacteria</taxon>
        <taxon>Hyphomicrobiales</taxon>
        <taxon>Methylobacteriaceae</taxon>
        <taxon>Methylobacterium</taxon>
    </lineage>
</organism>
<evidence type="ECO:0000313" key="3">
    <source>
        <dbReference type="Proteomes" id="UP000006589"/>
    </source>
</evidence>
<reference evidence="2 3" key="1">
    <citation type="submission" date="2008-03" db="EMBL/GenBank/DDBJ databases">
        <title>Complete sequence of plasmid8 of Methylobacterium radiotolerans JCM 2831.</title>
        <authorList>
            <consortium name="US DOE Joint Genome Institute"/>
            <person name="Copeland A."/>
            <person name="Lucas S."/>
            <person name="Lapidus A."/>
            <person name="Glavina del Rio T."/>
            <person name="Dalin E."/>
            <person name="Tice H."/>
            <person name="Bruce D."/>
            <person name="Goodwin L."/>
            <person name="Pitluck S."/>
            <person name="Kiss H."/>
            <person name="Brettin T."/>
            <person name="Detter J.C."/>
            <person name="Han C."/>
            <person name="Kuske C.R."/>
            <person name="Schmutz J."/>
            <person name="Larimer F."/>
            <person name="Land M."/>
            <person name="Hauser L."/>
            <person name="Kyrpides N."/>
            <person name="Mikhailova N."/>
            <person name="Marx C.J."/>
            <person name="Richardson P."/>
        </authorList>
    </citation>
    <scope>NUCLEOTIDE SEQUENCE [LARGE SCALE GENOMIC DNA]</scope>
    <source>
        <strain evidence="3">ATCC 27329 / DSM 1819 / JCM 2831 / NBRC 15690 / NCIMB 10815 / 0-1</strain>
        <plasmid evidence="3">Plasmid pMRAD08</plasmid>
    </source>
</reference>
<evidence type="ECO:0000256" key="1">
    <source>
        <dbReference type="SAM" id="Phobius"/>
    </source>
</evidence>
<keyword evidence="1" id="KW-0812">Transmembrane</keyword>
<keyword evidence="2" id="KW-0614">Plasmid</keyword>
<dbReference type="KEGG" id="mrd:Mrad2831_6537"/>
<keyword evidence="1" id="KW-1133">Transmembrane helix</keyword>
<dbReference type="EMBL" id="CP001009">
    <property type="protein sequence ID" value="ACB28449.1"/>
    <property type="molecule type" value="Genomic_DNA"/>
</dbReference>
<keyword evidence="1" id="KW-0472">Membrane</keyword>
<proteinExistence type="predicted"/>
<dbReference type="HOGENOM" id="CLU_2523760_0_0_5"/>
<accession>B1MAC4</accession>
<sequence>MLSVRYVVIGEGLRLDEKEAMPPAARLHRGSGRSPIMFTHITDPAFLAQATVLLAAAAGFLSSVERLAEAIKRLARRFGLGRKR</sequence>
<dbReference type="AlphaFoldDB" id="B1MAC4"/>
<protein>
    <submittedName>
        <fullName evidence="2">Uncharacterized protein</fullName>
    </submittedName>
</protein>
<geneLocation type="plasmid" evidence="2 3">
    <name>pMRAD08</name>
</geneLocation>
<dbReference type="Proteomes" id="UP000006589">
    <property type="component" value="Plasmid pMRAD08"/>
</dbReference>
<gene>
    <name evidence="2" type="ordered locus">Mrad2831_6537</name>
</gene>
<feature type="transmembrane region" description="Helical" evidence="1">
    <location>
        <begin position="46"/>
        <end position="68"/>
    </location>
</feature>
<evidence type="ECO:0000313" key="2">
    <source>
        <dbReference type="EMBL" id="ACB28449.1"/>
    </source>
</evidence>